<dbReference type="PANTHER" id="PTHR10775">
    <property type="entry name" value="OS08G0208400 PROTEIN"/>
    <property type="match status" value="1"/>
</dbReference>
<gene>
    <name evidence="3" type="ORF">ISN45_Aa01g028590</name>
</gene>
<reference evidence="3 4" key="1">
    <citation type="submission" date="2020-12" db="EMBL/GenBank/DDBJ databases">
        <title>Concerted genomic and epigenomic changes stabilize Arabidopsis allopolyploids.</title>
        <authorList>
            <person name="Chen Z."/>
        </authorList>
    </citation>
    <scope>NUCLEOTIDE SEQUENCE [LARGE SCALE GENOMIC DNA]</scope>
    <source>
        <strain evidence="3">Allo738</strain>
        <tissue evidence="3">Leaf</tissue>
    </source>
</reference>
<name>A0A8T2C6V5_9BRAS</name>
<evidence type="ECO:0000313" key="4">
    <source>
        <dbReference type="Proteomes" id="UP000694240"/>
    </source>
</evidence>
<feature type="region of interest" description="Disordered" evidence="1">
    <location>
        <begin position="889"/>
        <end position="913"/>
    </location>
</feature>
<feature type="region of interest" description="Disordered" evidence="1">
    <location>
        <begin position="1177"/>
        <end position="1266"/>
    </location>
</feature>
<proteinExistence type="predicted"/>
<dbReference type="PROSITE" id="PS50994">
    <property type="entry name" value="INTEGRASE"/>
    <property type="match status" value="1"/>
</dbReference>
<keyword evidence="4" id="KW-1185">Reference proteome</keyword>
<accession>A0A8T2C6V5</accession>
<comment type="caution">
    <text evidence="3">The sequence shown here is derived from an EMBL/GenBank/DDBJ whole genome shotgun (WGS) entry which is preliminary data.</text>
</comment>
<feature type="region of interest" description="Disordered" evidence="1">
    <location>
        <begin position="372"/>
        <end position="392"/>
    </location>
</feature>
<feature type="compositionally biased region" description="Acidic residues" evidence="1">
    <location>
        <begin position="1245"/>
        <end position="1260"/>
    </location>
</feature>
<dbReference type="FunFam" id="3.30.420.10:FF:000032">
    <property type="entry name" value="Retrovirus-related Pol polyprotein from transposon 297-like Protein"/>
    <property type="match status" value="1"/>
</dbReference>
<evidence type="ECO:0000313" key="3">
    <source>
        <dbReference type="EMBL" id="KAG7594080.1"/>
    </source>
</evidence>
<dbReference type="EMBL" id="JAEFBK010000006">
    <property type="protein sequence ID" value="KAG7594080.1"/>
    <property type="molecule type" value="Genomic_DNA"/>
</dbReference>
<organism evidence="3 4">
    <name type="scientific">Arabidopsis thaliana x Arabidopsis arenosa</name>
    <dbReference type="NCBI Taxonomy" id="1240361"/>
    <lineage>
        <taxon>Eukaryota</taxon>
        <taxon>Viridiplantae</taxon>
        <taxon>Streptophyta</taxon>
        <taxon>Embryophyta</taxon>
        <taxon>Tracheophyta</taxon>
        <taxon>Spermatophyta</taxon>
        <taxon>Magnoliopsida</taxon>
        <taxon>eudicotyledons</taxon>
        <taxon>Gunneridae</taxon>
        <taxon>Pentapetalae</taxon>
        <taxon>rosids</taxon>
        <taxon>malvids</taxon>
        <taxon>Brassicales</taxon>
        <taxon>Brassicaceae</taxon>
        <taxon>Camelineae</taxon>
        <taxon>Arabidopsis</taxon>
    </lineage>
</organism>
<dbReference type="GO" id="GO:0003676">
    <property type="term" value="F:nucleic acid binding"/>
    <property type="evidence" value="ECO:0007669"/>
    <property type="project" value="InterPro"/>
</dbReference>
<dbReference type="InterPro" id="IPR005162">
    <property type="entry name" value="Retrotrans_gag_dom"/>
</dbReference>
<dbReference type="Proteomes" id="UP000694240">
    <property type="component" value="Chromosome 6"/>
</dbReference>
<dbReference type="Pfam" id="PF13952">
    <property type="entry name" value="DUF4216"/>
    <property type="match status" value="1"/>
</dbReference>
<dbReference type="GO" id="GO:0015074">
    <property type="term" value="P:DNA integration"/>
    <property type="evidence" value="ECO:0007669"/>
    <property type="project" value="InterPro"/>
</dbReference>
<dbReference type="InterPro" id="IPR004242">
    <property type="entry name" value="Transposase_21"/>
</dbReference>
<evidence type="ECO:0000259" key="2">
    <source>
        <dbReference type="PROSITE" id="PS50994"/>
    </source>
</evidence>
<dbReference type="InterPro" id="IPR025312">
    <property type="entry name" value="DUF4216"/>
</dbReference>
<dbReference type="Pfam" id="PF00665">
    <property type="entry name" value="rve"/>
    <property type="match status" value="1"/>
</dbReference>
<feature type="compositionally biased region" description="Basic and acidic residues" evidence="1">
    <location>
        <begin position="376"/>
        <end position="390"/>
    </location>
</feature>
<dbReference type="PANTHER" id="PTHR10775:SF183">
    <property type="entry name" value="TRANSPOSON, EN_SPM-LIKE, TRANSPOSASE-ASSOCIATED DOMAIN PROTEIN-RELATED"/>
    <property type="match status" value="1"/>
</dbReference>
<dbReference type="InterPro" id="IPR001584">
    <property type="entry name" value="Integrase_cat-core"/>
</dbReference>
<dbReference type="Pfam" id="PF03732">
    <property type="entry name" value="Retrotrans_gag"/>
    <property type="match status" value="1"/>
</dbReference>
<feature type="compositionally biased region" description="Polar residues" evidence="1">
    <location>
        <begin position="1187"/>
        <end position="1199"/>
    </location>
</feature>
<feature type="compositionally biased region" description="Polar residues" evidence="1">
    <location>
        <begin position="896"/>
        <end position="910"/>
    </location>
</feature>
<protein>
    <submittedName>
        <fullName evidence="3">Integrase catalytic core</fullName>
    </submittedName>
</protein>
<feature type="domain" description="Integrase catalytic" evidence="2">
    <location>
        <begin position="1375"/>
        <end position="1534"/>
    </location>
</feature>
<dbReference type="Pfam" id="PF02992">
    <property type="entry name" value="Transposase_21"/>
    <property type="match status" value="1"/>
</dbReference>
<feature type="compositionally biased region" description="Basic and acidic residues" evidence="1">
    <location>
        <begin position="1227"/>
        <end position="1238"/>
    </location>
</feature>
<evidence type="ECO:0000256" key="1">
    <source>
        <dbReference type="SAM" id="MobiDB-lite"/>
    </source>
</evidence>
<sequence>MVNDAFNVGFDYNVYHQDGSYQNVEEPVRNHSKKFYDLLEGANNLLYDGCREGPSQLSLAARMMQNKVEYNMSEKCVDSVCEMFTDFLPEGNQATGSHYHTEKLMRNLGLPYHTIDVCVNNCVLFWKEDEKEDQCRFCGSQRWKPKDDRRRTKVPYSRMWYLPIGDRLKIMYQSQKTAAAMRWHAEHQSKEGEMSHPSDAAEWRYFQEQNPRFAEEPRNVYLGLCTDGFNPFGMSRNHSLWPVILTPYNLPPGMCMNTEYLFLTNLNSGPNHPRSSLDVFLQPLIEELKELWSTRVDAYDVSLNQNFNLKAVLLWTISDFPAYSMLSGWTTHGKHSCPICMDSTKSFYLPNGRKTCWFDCHRRFLPHGHPRRRNKKDFLKGRDASRDHPPESLTGEKVYYERLKEVNPPKTKEVGGNGHEKKMAGYGKEHNWHKESILWELPYWKDLNLRHCIDVMHKEKNFLDNIMNTLMSVKGKSKDNIMSRLDIEQFCSRPDLHIDSKGKAPFPAYVLTKAAKKSLLECVKHSVKFPDGYSSDLASCVDMENGKFSGMKSHDCHVFMERLLPFIFAELLDRNVHLALSGLNEKELSKKRAEEYPVWVKDYVIYWNDTNQFPTWVQEIVHGPLNKVKTWPMYFTRGYLFHTQNHGAGRKTCNYGVCVKGENYTDASDTADFYGNLIDIMELEYEGIVNLRITLFKCDWYDPVMGRGTRRSNSGVVDVLSSRKFNKYEPFILVQASTSEPPSIINFLVLVCLFSSPVISSSPVKNTLSIQLGKIIAISTNCPPLRRLEIEYYVMLAKVGVHHYNGKFSEVPDLSKWFSSYVYESLMLDTSDGLEFLGESKGTKEIELVSSQAKDMSQSQVEFSEDIMNLVVEDTEIDEDCIIWGKPKRKAVGDGSNPTGEEIPQNQGNPATDDGFLMEDPDVTFSDDFFKVRQELNEMKSKFHQATSSAPEIDRVIEETWRTPFTSRISNLWIKDSRKVKLPTYDGKGDPKNHLVAFQIAAGRIDLEPDEEDDGYCKLFSENLSGSALLWFTQLEPGTIYSFKELSSAFLKQYSMFMEKATSDADLWNLTQGLRLALAIRAEKIIAYGDSQLVVNQFAGDYEAKAPRMEAYLSAVKTLAGKFKEFELVRIPRVENTSADALAALASTSDPKLRRVIPVECISSRSISVEETENNNILEPEHIETPKLSSGNENSSLVVTRSRVKSQDDELTPPLELPKRKPRRKLKDQEVPIKEPSRTEQTSPGDEEVREIVEDPDIPSEPEPKKFILNDNTSANDWGADWRVPIKNFILNGELPSNKWQARKLRIISAKYCIIKDSLYKRGVSDPYLLCIFGPEVEIVTSEVHEGLCGSHSSGRSMMHAPLIHQPSEFLSSISAPYPFMRWSMDIVGPMHRSTRGVQYLLVLTDYFSKWIEAEAYINIKDSVVKTFLWKHIICRYGVPYEIVTDNGPQFISNDFEDFCSAWGIKLSYSTPRYPQGNGQAEASNKTILSNLKKRLSARKGGWYDKLQPMLWAYRTTPRRATGETPFSLVYGMEAVVPAELNVPGLRRSEAPLNEESNSKLLEDVLDTIDERRDQSLIRLQNYQQLTARYYNSLKNRPLNVGDFVLRRVFDNTKEEGAGKLGINWEGPYQIIEKIRNGV</sequence>
<dbReference type="GO" id="GO:0004523">
    <property type="term" value="F:RNA-DNA hybrid ribonuclease activity"/>
    <property type="evidence" value="ECO:0007669"/>
    <property type="project" value="InterPro"/>
</dbReference>